<evidence type="ECO:0000256" key="6">
    <source>
        <dbReference type="SAM" id="Coils"/>
    </source>
</evidence>
<keyword evidence="9" id="KW-1185">Reference proteome</keyword>
<dbReference type="STRING" id="1121393.SAMN02745216_00761"/>
<dbReference type="OrthoDB" id="9814761at2"/>
<dbReference type="RefSeq" id="WP_073473027.1">
    <property type="nucleotide sequence ID" value="NZ_FQZU01000003.1"/>
</dbReference>
<dbReference type="Pfam" id="PF06505">
    <property type="entry name" value="XylR_N"/>
    <property type="match status" value="1"/>
</dbReference>
<dbReference type="Gene3D" id="3.30.1380.20">
    <property type="entry name" value="Trafficking protein particle complex subunit 3"/>
    <property type="match status" value="1"/>
</dbReference>
<dbReference type="InterPro" id="IPR058031">
    <property type="entry name" value="AAA_lid_NorR"/>
</dbReference>
<dbReference type="InterPro" id="IPR025944">
    <property type="entry name" value="Sigma_54_int_dom_CS"/>
</dbReference>
<dbReference type="EMBL" id="FQZU01000003">
    <property type="protein sequence ID" value="SHI94534.1"/>
    <property type="molecule type" value="Genomic_DNA"/>
</dbReference>
<dbReference type="GO" id="GO:0005524">
    <property type="term" value="F:ATP binding"/>
    <property type="evidence" value="ECO:0007669"/>
    <property type="project" value="UniProtKB-KW"/>
</dbReference>
<keyword evidence="2" id="KW-0067">ATP-binding</keyword>
<dbReference type="SMART" id="SM00989">
    <property type="entry name" value="V4R"/>
    <property type="match status" value="1"/>
</dbReference>
<evidence type="ECO:0000256" key="3">
    <source>
        <dbReference type="ARBA" id="ARBA00023015"/>
    </source>
</evidence>
<dbReference type="Gene3D" id="1.10.8.60">
    <property type="match status" value="1"/>
</dbReference>
<evidence type="ECO:0000313" key="8">
    <source>
        <dbReference type="EMBL" id="SHI94534.1"/>
    </source>
</evidence>
<dbReference type="InterPro" id="IPR002197">
    <property type="entry name" value="HTH_Fis"/>
</dbReference>
<dbReference type="Pfam" id="PF25601">
    <property type="entry name" value="AAA_lid_14"/>
    <property type="match status" value="1"/>
</dbReference>
<dbReference type="Gene3D" id="1.10.10.60">
    <property type="entry name" value="Homeodomain-like"/>
    <property type="match status" value="1"/>
</dbReference>
<dbReference type="PANTHER" id="PTHR32071">
    <property type="entry name" value="TRANSCRIPTIONAL REGULATORY PROTEIN"/>
    <property type="match status" value="1"/>
</dbReference>
<accession>A0A1M6F9X4</accession>
<feature type="domain" description="Sigma-54 factor interaction" evidence="7">
    <location>
        <begin position="240"/>
        <end position="465"/>
    </location>
</feature>
<protein>
    <submittedName>
        <fullName evidence="8">DNA-binding transcriptional response regulator, NtrC family, contains REC, AAA-type ATPase, and a Fis-type DNA-binding domains</fullName>
    </submittedName>
</protein>
<dbReference type="PANTHER" id="PTHR32071:SF117">
    <property type="entry name" value="PTS-DEPENDENT DIHYDROXYACETONE KINASE OPERON REGULATORY PROTEIN-RELATED"/>
    <property type="match status" value="1"/>
</dbReference>
<evidence type="ECO:0000259" key="7">
    <source>
        <dbReference type="PROSITE" id="PS50045"/>
    </source>
</evidence>
<dbReference type="InterPro" id="IPR027417">
    <property type="entry name" value="P-loop_NTPase"/>
</dbReference>
<sequence>MLAQDLRPEEIFRRDRATGFPLFGSQRLLITGVPTLQRFGNDLRTIMGQRTSATVMTRLGYDTGLAAAMALADMYEFDSPEEWLKSFKVLLPATGMAVERDSQIHFDPENKTLRYTGIWEKSFEAQVWSMFTGGASDKPVCHVLSGIVSGFFTAILGKDVLVHELSCKAQGHDYCTFEARPMEEWGEDPLKIHEPLDEDWLNDEIHRLQKELKQSREVLEKRDQELQRLKTGPEKNRHGIVFRSPEMGKIVELAEIAAPSNSTVLVQGESGTGKELVARFIHKASQRGDEPFVAINCAAIPHTLIESELFGHLKGSFTDARADKKGLLVEAGQGTIFMDEVGELGMEVQAKLLRALQQREVRPLGGLKTVPIQARIIAAANQDLREMVEQGAFRQDLFYRLSVFPLLIPPLRQRREDILILARHFLSRLDPSHPGFTPEVVRRMQAYHWPGNIRELENCVEYAYILSSREPIHMRHLPISMAEKPRDIFDDLAGDFPTPRELVRRYARHVLQHTEGNKTQAARLMGVSPVTLWRYLNQEAET</sequence>
<keyword evidence="5" id="KW-0804">Transcription</keyword>
<dbReference type="InterPro" id="IPR025662">
    <property type="entry name" value="Sigma_54_int_dom_ATP-bd_1"/>
</dbReference>
<evidence type="ECO:0000256" key="4">
    <source>
        <dbReference type="ARBA" id="ARBA00023125"/>
    </source>
</evidence>
<dbReference type="PROSITE" id="PS50045">
    <property type="entry name" value="SIGMA54_INTERACT_4"/>
    <property type="match status" value="1"/>
</dbReference>
<dbReference type="AlphaFoldDB" id="A0A1M6F9X4"/>
<dbReference type="Pfam" id="PF00158">
    <property type="entry name" value="Sigma54_activat"/>
    <property type="match status" value="1"/>
</dbReference>
<dbReference type="InterPro" id="IPR004096">
    <property type="entry name" value="V4R"/>
</dbReference>
<evidence type="ECO:0000313" key="9">
    <source>
        <dbReference type="Proteomes" id="UP000183994"/>
    </source>
</evidence>
<keyword evidence="3" id="KW-0805">Transcription regulation</keyword>
<gene>
    <name evidence="8" type="ORF">SAMN02745216_00761</name>
</gene>
<dbReference type="SMART" id="SM00382">
    <property type="entry name" value="AAA"/>
    <property type="match status" value="1"/>
</dbReference>
<dbReference type="InterPro" id="IPR010523">
    <property type="entry name" value="XylR_N"/>
</dbReference>
<dbReference type="SUPFAM" id="SSF111126">
    <property type="entry name" value="Ligand-binding domain in the NO signalling and Golgi transport"/>
    <property type="match status" value="1"/>
</dbReference>
<organism evidence="8 9">
    <name type="scientific">Desulfatibacillum alkenivorans DSM 16219</name>
    <dbReference type="NCBI Taxonomy" id="1121393"/>
    <lineage>
        <taxon>Bacteria</taxon>
        <taxon>Pseudomonadati</taxon>
        <taxon>Thermodesulfobacteriota</taxon>
        <taxon>Desulfobacteria</taxon>
        <taxon>Desulfobacterales</taxon>
        <taxon>Desulfatibacillaceae</taxon>
        <taxon>Desulfatibacillum</taxon>
    </lineage>
</organism>
<name>A0A1M6F9X4_9BACT</name>
<dbReference type="InterPro" id="IPR003593">
    <property type="entry name" value="AAA+_ATPase"/>
</dbReference>
<dbReference type="Gene3D" id="3.40.50.300">
    <property type="entry name" value="P-loop containing nucleotide triphosphate hydrolases"/>
    <property type="match status" value="1"/>
</dbReference>
<dbReference type="SUPFAM" id="SSF52540">
    <property type="entry name" value="P-loop containing nucleoside triphosphate hydrolases"/>
    <property type="match status" value="1"/>
</dbReference>
<evidence type="ECO:0000256" key="5">
    <source>
        <dbReference type="ARBA" id="ARBA00023163"/>
    </source>
</evidence>
<keyword evidence="1" id="KW-0547">Nucleotide-binding</keyword>
<dbReference type="InterPro" id="IPR009057">
    <property type="entry name" value="Homeodomain-like_sf"/>
</dbReference>
<dbReference type="CDD" id="cd00009">
    <property type="entry name" value="AAA"/>
    <property type="match status" value="1"/>
</dbReference>
<dbReference type="InterPro" id="IPR002078">
    <property type="entry name" value="Sigma_54_int"/>
</dbReference>
<reference evidence="9" key="1">
    <citation type="submission" date="2016-11" db="EMBL/GenBank/DDBJ databases">
        <authorList>
            <person name="Varghese N."/>
            <person name="Submissions S."/>
        </authorList>
    </citation>
    <scope>NUCLEOTIDE SEQUENCE [LARGE SCALE GENOMIC DNA]</scope>
    <source>
        <strain evidence="9">DSM 16219</strain>
    </source>
</reference>
<dbReference type="PROSITE" id="PS00675">
    <property type="entry name" value="SIGMA54_INTERACT_1"/>
    <property type="match status" value="1"/>
</dbReference>
<dbReference type="PROSITE" id="PS00688">
    <property type="entry name" value="SIGMA54_INTERACT_3"/>
    <property type="match status" value="1"/>
</dbReference>
<proteinExistence type="predicted"/>
<dbReference type="FunFam" id="3.40.50.300:FF:000006">
    <property type="entry name" value="DNA-binding transcriptional regulator NtrC"/>
    <property type="match status" value="1"/>
</dbReference>
<dbReference type="SUPFAM" id="SSF46689">
    <property type="entry name" value="Homeodomain-like"/>
    <property type="match status" value="1"/>
</dbReference>
<feature type="coiled-coil region" evidence="6">
    <location>
        <begin position="198"/>
        <end position="229"/>
    </location>
</feature>
<evidence type="ECO:0000256" key="1">
    <source>
        <dbReference type="ARBA" id="ARBA00022741"/>
    </source>
</evidence>
<dbReference type="GO" id="GO:0043565">
    <property type="term" value="F:sequence-specific DNA binding"/>
    <property type="evidence" value="ECO:0007669"/>
    <property type="project" value="InterPro"/>
</dbReference>
<dbReference type="Pfam" id="PF02954">
    <property type="entry name" value="HTH_8"/>
    <property type="match status" value="1"/>
</dbReference>
<dbReference type="Proteomes" id="UP000183994">
    <property type="component" value="Unassembled WGS sequence"/>
</dbReference>
<dbReference type="InterPro" id="IPR024096">
    <property type="entry name" value="NO_sig/Golgi_transp_ligand-bd"/>
</dbReference>
<dbReference type="Pfam" id="PF02830">
    <property type="entry name" value="V4R"/>
    <property type="match status" value="1"/>
</dbReference>
<keyword evidence="4 8" id="KW-0238">DNA-binding</keyword>
<keyword evidence="6" id="KW-0175">Coiled coil</keyword>
<evidence type="ECO:0000256" key="2">
    <source>
        <dbReference type="ARBA" id="ARBA00022840"/>
    </source>
</evidence>
<dbReference type="GO" id="GO:0006355">
    <property type="term" value="P:regulation of DNA-templated transcription"/>
    <property type="evidence" value="ECO:0007669"/>
    <property type="project" value="InterPro"/>
</dbReference>